<dbReference type="Proteomes" id="UP000460157">
    <property type="component" value="Unassembled WGS sequence"/>
</dbReference>
<feature type="transmembrane region" description="Helical" evidence="9">
    <location>
        <begin position="66"/>
        <end position="84"/>
    </location>
</feature>
<dbReference type="CDD" id="cd06261">
    <property type="entry name" value="TM_PBP2"/>
    <property type="match status" value="1"/>
</dbReference>
<evidence type="ECO:0000256" key="6">
    <source>
        <dbReference type="ARBA" id="ARBA00022692"/>
    </source>
</evidence>
<dbReference type="GO" id="GO:1990060">
    <property type="term" value="C:maltose transport complex"/>
    <property type="evidence" value="ECO:0007669"/>
    <property type="project" value="TreeGrafter"/>
</dbReference>
<evidence type="ECO:0000256" key="8">
    <source>
        <dbReference type="ARBA" id="ARBA00023136"/>
    </source>
</evidence>
<keyword evidence="4 10" id="KW-1003">Cell membrane</keyword>
<comment type="function">
    <text evidence="10">Part of the ABC transporter complex MalEFGK involved in maltose/maltodextrin import. Probably responsible for the translocation of the substrate across the membrane.</text>
</comment>
<dbReference type="GO" id="GO:0015423">
    <property type="term" value="F:ABC-type maltose transporter activity"/>
    <property type="evidence" value="ECO:0007669"/>
    <property type="project" value="TreeGrafter"/>
</dbReference>
<evidence type="ECO:0000313" key="13">
    <source>
        <dbReference type="Proteomes" id="UP000460157"/>
    </source>
</evidence>
<feature type="transmembrane region" description="Helical" evidence="9">
    <location>
        <begin position="350"/>
        <end position="373"/>
    </location>
</feature>
<feature type="transmembrane region" description="Helical" evidence="9">
    <location>
        <begin position="93"/>
        <end position="117"/>
    </location>
</feature>
<dbReference type="AlphaFoldDB" id="A0A7K1UMX6"/>
<dbReference type="InterPro" id="IPR035277">
    <property type="entry name" value="MalF_N"/>
</dbReference>
<feature type="transmembrane region" description="Helical" evidence="9">
    <location>
        <begin position="311"/>
        <end position="338"/>
    </location>
</feature>
<dbReference type="PANTHER" id="PTHR47314">
    <property type="entry name" value="MALTOSE/MALTODEXTRIN TRANSPORT SYSTEM PERMEASE PROTEIN MALF"/>
    <property type="match status" value="1"/>
</dbReference>
<feature type="transmembrane region" description="Helical" evidence="9">
    <location>
        <begin position="451"/>
        <end position="470"/>
    </location>
</feature>
<organism evidence="12 13">
    <name type="scientific">Nesterenkonia alkaliphila</name>
    <dbReference type="NCBI Taxonomy" id="1463631"/>
    <lineage>
        <taxon>Bacteria</taxon>
        <taxon>Bacillati</taxon>
        <taxon>Actinomycetota</taxon>
        <taxon>Actinomycetes</taxon>
        <taxon>Micrococcales</taxon>
        <taxon>Micrococcaceae</taxon>
        <taxon>Nesterenkonia</taxon>
    </lineage>
</organism>
<evidence type="ECO:0000256" key="3">
    <source>
        <dbReference type="ARBA" id="ARBA00022448"/>
    </source>
</evidence>
<comment type="caution">
    <text evidence="12">The sequence shown here is derived from an EMBL/GenBank/DDBJ whole genome shotgun (WGS) entry which is preliminary data.</text>
</comment>
<keyword evidence="8 9" id="KW-0472">Membrane</keyword>
<sequence length="547" mass="60184">MPEHTTTSGPPPREASKLTRRQRQAAKIIDATSIGWKLILFKIVVLGLLCATAVYAALVLFMNERWFVGSLVVVGGAALTWIYLQRGALPAKYLAPGLVFLLIFQIFVVLYSGYVAFTNYGTGHNSTKDHAIHAIMLQTQDRVPDSPTYQVSVLEESGELLASEELYFAVVTADGEALIGADEEPLEPAEGAVVEDGRVTSVDGYNVLPFAELLNRQQEVTDLVVPISEDPNDGYLRTQDGQRAYQYTSRYVYDEAADTMTNTETGEVYRDTGEGAFVSEAGEQLMPGWQINVGFDNFIRAVTEDSIRGPLIYVTLWTFAFAFLSVATTFILGLFLAMVFNDQRMKSRKYYRLVMILPYAFPGFLSALVWAGMMNQEFGFINNVLFGGASIPWLTDPWLAKLSILIVNLWLGFPYMFLVCTGALQAIPEELSEAAQVDGAKAFQAFRSIKLPLLLTAIAPLLISSFAFNFNNFNLVYMLTGGGPRDVSAGVNVGSTDILISMVYKVAFVGSQADYGLASAFSILIFIIVGTISVIAFRKTKSFEELN</sequence>
<dbReference type="Pfam" id="PF16296">
    <property type="entry name" value="TM_PBP2_N"/>
    <property type="match status" value="1"/>
</dbReference>
<feature type="domain" description="ABC transmembrane type-1" evidence="11">
    <location>
        <begin position="315"/>
        <end position="536"/>
    </location>
</feature>
<dbReference type="GO" id="GO:0042956">
    <property type="term" value="P:maltodextrin transmembrane transport"/>
    <property type="evidence" value="ECO:0007669"/>
    <property type="project" value="TreeGrafter"/>
</dbReference>
<dbReference type="Pfam" id="PF00528">
    <property type="entry name" value="BPD_transp_1"/>
    <property type="match status" value="1"/>
</dbReference>
<evidence type="ECO:0000313" key="12">
    <source>
        <dbReference type="EMBL" id="MVT27371.1"/>
    </source>
</evidence>
<feature type="transmembrane region" description="Helical" evidence="9">
    <location>
        <begin position="515"/>
        <end position="537"/>
    </location>
</feature>
<keyword evidence="3 9" id="KW-0813">Transport</keyword>
<dbReference type="InterPro" id="IPR035906">
    <property type="entry name" value="MetI-like_sf"/>
</dbReference>
<dbReference type="InterPro" id="IPR000515">
    <property type="entry name" value="MetI-like"/>
</dbReference>
<evidence type="ECO:0000256" key="10">
    <source>
        <dbReference type="RuleBase" id="RU367050"/>
    </source>
</evidence>
<keyword evidence="7 9" id="KW-1133">Transmembrane helix</keyword>
<feature type="transmembrane region" description="Helical" evidence="9">
    <location>
        <begin position="402"/>
        <end position="424"/>
    </location>
</feature>
<proteinExistence type="inferred from homology"/>
<keyword evidence="13" id="KW-1185">Reference proteome</keyword>
<protein>
    <recommendedName>
        <fullName evidence="10">Maltose/maltodextrin transport system permease protein</fullName>
    </recommendedName>
</protein>
<accession>A0A7K1UMX6</accession>
<evidence type="ECO:0000256" key="5">
    <source>
        <dbReference type="ARBA" id="ARBA00022597"/>
    </source>
</evidence>
<name>A0A7K1UMX6_9MICC</name>
<comment type="similarity">
    <text evidence="2 10">Belongs to the binding-protein-dependent transport system permease family. MalFG subfamily.</text>
</comment>
<keyword evidence="6 9" id="KW-0812">Transmembrane</keyword>
<evidence type="ECO:0000259" key="11">
    <source>
        <dbReference type="PROSITE" id="PS50928"/>
    </source>
</evidence>
<evidence type="ECO:0000256" key="1">
    <source>
        <dbReference type="ARBA" id="ARBA00004651"/>
    </source>
</evidence>
<keyword evidence="5 10" id="KW-0762">Sugar transport</keyword>
<evidence type="ECO:0000256" key="9">
    <source>
        <dbReference type="RuleBase" id="RU363032"/>
    </source>
</evidence>
<gene>
    <name evidence="12" type="ORF">GNZ21_13590</name>
</gene>
<evidence type="ECO:0000256" key="4">
    <source>
        <dbReference type="ARBA" id="ARBA00022475"/>
    </source>
</evidence>
<dbReference type="SUPFAM" id="SSF160964">
    <property type="entry name" value="MalF N-terminal region-like"/>
    <property type="match status" value="1"/>
</dbReference>
<dbReference type="SUPFAM" id="SSF161098">
    <property type="entry name" value="MetI-like"/>
    <property type="match status" value="1"/>
</dbReference>
<reference evidence="12 13" key="1">
    <citation type="submission" date="2019-12" db="EMBL/GenBank/DDBJ databases">
        <title>Nesterenkonia muleiensis sp. nov., a novel actinobacterium isolated from sap of Populus euphratica.</title>
        <authorList>
            <person name="Wang R."/>
        </authorList>
    </citation>
    <scope>NUCLEOTIDE SEQUENCE [LARGE SCALE GENOMIC DNA]</scope>
    <source>
        <strain evidence="12 13">F10</strain>
    </source>
</reference>
<dbReference type="RefSeq" id="WP_157325242.1">
    <property type="nucleotide sequence ID" value="NZ_BMFX01000003.1"/>
</dbReference>
<dbReference type="Gene3D" id="3.10.650.10">
    <property type="entry name" value="MalF N-terminal region-like"/>
    <property type="match status" value="1"/>
</dbReference>
<feature type="transmembrane region" description="Helical" evidence="9">
    <location>
        <begin position="39"/>
        <end position="60"/>
    </location>
</feature>
<dbReference type="OrthoDB" id="9805974at2"/>
<dbReference type="InterPro" id="IPR032550">
    <property type="entry name" value="TM_PBP2_N"/>
</dbReference>
<dbReference type="EMBL" id="WRPM01000097">
    <property type="protein sequence ID" value="MVT27371.1"/>
    <property type="molecule type" value="Genomic_DNA"/>
</dbReference>
<dbReference type="Gene3D" id="1.10.3720.10">
    <property type="entry name" value="MetI-like"/>
    <property type="match status" value="1"/>
</dbReference>
<evidence type="ECO:0000256" key="7">
    <source>
        <dbReference type="ARBA" id="ARBA00022989"/>
    </source>
</evidence>
<dbReference type="PROSITE" id="PS50928">
    <property type="entry name" value="ABC_TM1"/>
    <property type="match status" value="1"/>
</dbReference>
<comment type="subcellular location">
    <subcellularLocation>
        <location evidence="1 9">Cell membrane</location>
        <topology evidence="1 9">Multi-pass membrane protein</topology>
    </subcellularLocation>
</comment>
<dbReference type="PANTHER" id="PTHR47314:SF1">
    <property type="entry name" value="MALTOSE_MALTODEXTRIN TRANSPORT SYSTEM PERMEASE PROTEIN MALF"/>
    <property type="match status" value="1"/>
</dbReference>
<evidence type="ECO:0000256" key="2">
    <source>
        <dbReference type="ARBA" id="ARBA00009047"/>
    </source>
</evidence>
<dbReference type="Gene3D" id="1.20.58.370">
    <property type="entry name" value="MalF N-terminal region-like"/>
    <property type="match status" value="1"/>
</dbReference>